<accession>A0A6C0CTJ7</accession>
<evidence type="ECO:0000313" key="1">
    <source>
        <dbReference type="EMBL" id="QHT07583.1"/>
    </source>
</evidence>
<reference evidence="1" key="1">
    <citation type="journal article" date="2020" name="Nature">
        <title>Giant virus diversity and host interactions through global metagenomics.</title>
        <authorList>
            <person name="Schulz F."/>
            <person name="Roux S."/>
            <person name="Paez-Espino D."/>
            <person name="Jungbluth S."/>
            <person name="Walsh D.A."/>
            <person name="Denef V.J."/>
            <person name="McMahon K.D."/>
            <person name="Konstantinidis K.T."/>
            <person name="Eloe-Fadrosh E.A."/>
            <person name="Kyrpides N.C."/>
            <person name="Woyke T."/>
        </authorList>
    </citation>
    <scope>NUCLEOTIDE SEQUENCE</scope>
    <source>
        <strain evidence="1">GVMAG-M-3300021964-36</strain>
    </source>
</reference>
<proteinExistence type="predicted"/>
<dbReference type="AlphaFoldDB" id="A0A6C0CTJ7"/>
<dbReference type="EMBL" id="MN739483">
    <property type="protein sequence ID" value="QHT07583.1"/>
    <property type="molecule type" value="Genomic_DNA"/>
</dbReference>
<sequence length="87" mass="10323">MNIHEFVHEMKERFEIEIRNYLKELLQSIVKQLSQEHNISENDLMNSINHLLDHSVKKCSKITKQGHQCKYDAKIGMDLCTKHTNMI</sequence>
<organism evidence="1">
    <name type="scientific">viral metagenome</name>
    <dbReference type="NCBI Taxonomy" id="1070528"/>
    <lineage>
        <taxon>unclassified sequences</taxon>
        <taxon>metagenomes</taxon>
        <taxon>organismal metagenomes</taxon>
    </lineage>
</organism>
<protein>
    <submittedName>
        <fullName evidence="1">Uncharacterized protein</fullName>
    </submittedName>
</protein>
<name>A0A6C0CTJ7_9ZZZZ</name>